<keyword evidence="7" id="KW-0521">NADP</keyword>
<dbReference type="EMBL" id="FNUK01000033">
    <property type="protein sequence ID" value="SEG12591.1"/>
    <property type="molecule type" value="Genomic_DNA"/>
</dbReference>
<evidence type="ECO:0000313" key="16">
    <source>
        <dbReference type="EMBL" id="SEG12591.1"/>
    </source>
</evidence>
<comment type="similarity">
    <text evidence="12">Belongs to the dus family.</text>
</comment>
<keyword evidence="6 12" id="KW-0819">tRNA processing</keyword>
<feature type="domain" description="DUS-like FMN-binding" evidence="15">
    <location>
        <begin position="14"/>
        <end position="313"/>
    </location>
</feature>
<dbReference type="InterPro" id="IPR035587">
    <property type="entry name" value="DUS-like_FMN-bd"/>
</dbReference>
<dbReference type="PANTHER" id="PTHR45846:SF1">
    <property type="entry name" value="TRNA-DIHYDROURIDINE(47) SYNTHASE [NAD(P)(+)]-LIKE"/>
    <property type="match status" value="1"/>
</dbReference>
<keyword evidence="17" id="KW-1185">Reference proteome</keyword>
<dbReference type="InterPro" id="IPR013785">
    <property type="entry name" value="Aldolase_TIM"/>
</dbReference>
<dbReference type="InterPro" id="IPR001269">
    <property type="entry name" value="DUS_fam"/>
</dbReference>
<dbReference type="GO" id="GO:0017150">
    <property type="term" value="F:tRNA dihydrouridine synthase activity"/>
    <property type="evidence" value="ECO:0007669"/>
    <property type="project" value="InterPro"/>
</dbReference>
<dbReference type="Gene3D" id="3.20.20.70">
    <property type="entry name" value="Aldolase class I"/>
    <property type="match status" value="1"/>
</dbReference>
<keyword evidence="4 12" id="KW-0285">Flavoprotein</keyword>
<dbReference type="SUPFAM" id="SSF51395">
    <property type="entry name" value="FMN-linked oxidoreductases"/>
    <property type="match status" value="1"/>
</dbReference>
<dbReference type="InterPro" id="IPR024036">
    <property type="entry name" value="tRNA-dHydroUridine_Synthase_C"/>
</dbReference>
<evidence type="ECO:0000256" key="13">
    <source>
        <dbReference type="PIRSR" id="PIRSR006621-1"/>
    </source>
</evidence>
<keyword evidence="9 12" id="KW-0560">Oxidoreductase</keyword>
<proteinExistence type="inferred from homology"/>
<feature type="binding site" evidence="14">
    <location>
        <position position="170"/>
    </location>
    <ligand>
        <name>FMN</name>
        <dbReference type="ChEBI" id="CHEBI:58210"/>
    </ligand>
</feature>
<gene>
    <name evidence="16" type="ORF">SAMN05660865_01805</name>
</gene>
<comment type="catalytic activity">
    <reaction evidence="10">
        <text>a 5,6-dihydrouridine in tRNA + NADP(+) = a uridine in tRNA + NADPH + H(+)</text>
        <dbReference type="Rhea" id="RHEA:23624"/>
        <dbReference type="Rhea" id="RHEA-COMP:13339"/>
        <dbReference type="Rhea" id="RHEA-COMP:13887"/>
        <dbReference type="ChEBI" id="CHEBI:15378"/>
        <dbReference type="ChEBI" id="CHEBI:57783"/>
        <dbReference type="ChEBI" id="CHEBI:58349"/>
        <dbReference type="ChEBI" id="CHEBI:65315"/>
        <dbReference type="ChEBI" id="CHEBI:74443"/>
    </reaction>
</comment>
<protein>
    <recommendedName>
        <fullName evidence="12">tRNA-dihydrouridine synthase</fullName>
        <ecNumber evidence="12">1.3.1.-</ecNumber>
    </recommendedName>
</protein>
<evidence type="ECO:0000256" key="12">
    <source>
        <dbReference type="PIRNR" id="PIRNR006621"/>
    </source>
</evidence>
<evidence type="ECO:0000256" key="11">
    <source>
        <dbReference type="ARBA" id="ARBA00048802"/>
    </source>
</evidence>
<keyword evidence="14" id="KW-0547">Nucleotide-binding</keyword>
<reference evidence="17" key="1">
    <citation type="submission" date="2016-10" db="EMBL/GenBank/DDBJ databases">
        <authorList>
            <person name="Varghese N."/>
            <person name="Submissions S."/>
        </authorList>
    </citation>
    <scope>NUCLEOTIDE SEQUENCE [LARGE SCALE GENOMIC DNA]</scope>
    <source>
        <strain evidence="17">DSM 5463</strain>
    </source>
</reference>
<evidence type="ECO:0000256" key="5">
    <source>
        <dbReference type="ARBA" id="ARBA00022643"/>
    </source>
</evidence>
<evidence type="ECO:0000256" key="1">
    <source>
        <dbReference type="ARBA" id="ARBA00001917"/>
    </source>
</evidence>
<dbReference type="PROSITE" id="PS01136">
    <property type="entry name" value="UPF0034"/>
    <property type="match status" value="1"/>
</dbReference>
<dbReference type="AlphaFoldDB" id="A0A1H5XLG6"/>
<dbReference type="Pfam" id="PF01207">
    <property type="entry name" value="Dus"/>
    <property type="match status" value="1"/>
</dbReference>
<feature type="binding site" evidence="14">
    <location>
        <begin position="225"/>
        <end position="226"/>
    </location>
    <ligand>
        <name>FMN</name>
        <dbReference type="ChEBI" id="CHEBI:58210"/>
    </ligand>
</feature>
<organism evidence="16 17">
    <name type="scientific">Caloramator fervidus</name>
    <dbReference type="NCBI Taxonomy" id="29344"/>
    <lineage>
        <taxon>Bacteria</taxon>
        <taxon>Bacillati</taxon>
        <taxon>Bacillota</taxon>
        <taxon>Clostridia</taxon>
        <taxon>Eubacteriales</taxon>
        <taxon>Clostridiaceae</taxon>
        <taxon>Caloramator</taxon>
    </lineage>
</organism>
<evidence type="ECO:0000259" key="15">
    <source>
        <dbReference type="Pfam" id="PF01207"/>
    </source>
</evidence>
<keyword evidence="8" id="KW-0694">RNA-binding</keyword>
<sequence>MKIGNFITSNNVFLAPMAGVTDKAFRLICKDYGCGMLYTEMVSSKGLYYGSKKTNLLLDIDDKEAPVIVQIFGSDPDIMADMAEQISLNEKVACIDINMGCPAPKIVKNGEGSALMKNPELAYNIVKKVVQKSKKPVSVKIRKGWDAASVNAVEFAKMLEDAGASFIAIHGRTREEMYSGHADWDIIRKVKQSVNIPVIGNGDVVDEESAKKMFEETGCDAILIGRGALGRPWIFKRINYYLKTGDKLPEITLEERFNVILKHLKMAEEFKGRQGIIEMRKHVAWYLKGLRNSSYVKDIVNRLDEREKIEEVLLEYKRVLEDATTV</sequence>
<dbReference type="CDD" id="cd02801">
    <property type="entry name" value="DUS_like_FMN"/>
    <property type="match status" value="1"/>
</dbReference>
<evidence type="ECO:0000256" key="9">
    <source>
        <dbReference type="ARBA" id="ARBA00023002"/>
    </source>
</evidence>
<feature type="binding site" evidence="14">
    <location>
        <position position="140"/>
    </location>
    <ligand>
        <name>FMN</name>
        <dbReference type="ChEBI" id="CHEBI:58210"/>
    </ligand>
</feature>
<dbReference type="Proteomes" id="UP000242850">
    <property type="component" value="Unassembled WGS sequence"/>
</dbReference>
<evidence type="ECO:0000256" key="2">
    <source>
        <dbReference type="ARBA" id="ARBA00002790"/>
    </source>
</evidence>
<keyword evidence="5 12" id="KW-0288">FMN</keyword>
<dbReference type="EC" id="1.3.1.-" evidence="12"/>
<evidence type="ECO:0000256" key="14">
    <source>
        <dbReference type="PIRSR" id="PIRSR006621-2"/>
    </source>
</evidence>
<dbReference type="Gene3D" id="1.10.1200.80">
    <property type="entry name" value="Putative flavin oxidoreducatase, domain 2"/>
    <property type="match status" value="1"/>
</dbReference>
<evidence type="ECO:0000256" key="8">
    <source>
        <dbReference type="ARBA" id="ARBA00022884"/>
    </source>
</evidence>
<keyword evidence="3" id="KW-0820">tRNA-binding</keyword>
<dbReference type="NCBIfam" id="TIGR00737">
    <property type="entry name" value="nifR3_yhdG"/>
    <property type="match status" value="1"/>
</dbReference>
<evidence type="ECO:0000256" key="6">
    <source>
        <dbReference type="ARBA" id="ARBA00022694"/>
    </source>
</evidence>
<dbReference type="PANTHER" id="PTHR45846">
    <property type="entry name" value="TRNA-DIHYDROURIDINE(47) SYNTHASE [NAD(P)(+)]-LIKE"/>
    <property type="match status" value="1"/>
</dbReference>
<feature type="active site" description="Proton donor" evidence="13">
    <location>
        <position position="101"/>
    </location>
</feature>
<dbReference type="PIRSF" id="PIRSF006621">
    <property type="entry name" value="Dus"/>
    <property type="match status" value="1"/>
</dbReference>
<comment type="catalytic activity">
    <reaction evidence="11">
        <text>a 5,6-dihydrouridine in tRNA + NAD(+) = a uridine in tRNA + NADH + H(+)</text>
        <dbReference type="Rhea" id="RHEA:54452"/>
        <dbReference type="Rhea" id="RHEA-COMP:13339"/>
        <dbReference type="Rhea" id="RHEA-COMP:13887"/>
        <dbReference type="ChEBI" id="CHEBI:15378"/>
        <dbReference type="ChEBI" id="CHEBI:57540"/>
        <dbReference type="ChEBI" id="CHEBI:57945"/>
        <dbReference type="ChEBI" id="CHEBI:65315"/>
        <dbReference type="ChEBI" id="CHEBI:74443"/>
    </reaction>
</comment>
<comment type="function">
    <text evidence="2 12">Catalyzes the synthesis of 5,6-dihydrouridine (D), a modified base found in the D-loop of most tRNAs, via the reduction of the C5-C6 double bond in target uridines.</text>
</comment>
<evidence type="ECO:0000256" key="4">
    <source>
        <dbReference type="ARBA" id="ARBA00022630"/>
    </source>
</evidence>
<evidence type="ECO:0000256" key="10">
    <source>
        <dbReference type="ARBA" id="ARBA00048205"/>
    </source>
</evidence>
<evidence type="ECO:0000256" key="7">
    <source>
        <dbReference type="ARBA" id="ARBA00022857"/>
    </source>
</evidence>
<evidence type="ECO:0000256" key="3">
    <source>
        <dbReference type="ARBA" id="ARBA00022555"/>
    </source>
</evidence>
<dbReference type="InterPro" id="IPR004652">
    <property type="entry name" value="DusB-like"/>
</dbReference>
<accession>A0A1H5XLG6</accession>
<feature type="binding site" evidence="14">
    <location>
        <begin position="16"/>
        <end position="18"/>
    </location>
    <ligand>
        <name>FMN</name>
        <dbReference type="ChEBI" id="CHEBI:58210"/>
    </ligand>
</feature>
<evidence type="ECO:0000313" key="17">
    <source>
        <dbReference type="Proteomes" id="UP000242850"/>
    </source>
</evidence>
<feature type="binding site" evidence="14">
    <location>
        <position position="70"/>
    </location>
    <ligand>
        <name>FMN</name>
        <dbReference type="ChEBI" id="CHEBI:58210"/>
    </ligand>
</feature>
<dbReference type="InterPro" id="IPR018517">
    <property type="entry name" value="tRNA_hU_synthase_CS"/>
</dbReference>
<dbReference type="RefSeq" id="WP_103896698.1">
    <property type="nucleotide sequence ID" value="NZ_FNUK01000033.1"/>
</dbReference>
<name>A0A1H5XLG6_9CLOT</name>
<dbReference type="OrthoDB" id="9764501at2"/>
<dbReference type="GO" id="GO:0050660">
    <property type="term" value="F:flavin adenine dinucleotide binding"/>
    <property type="evidence" value="ECO:0007669"/>
    <property type="project" value="InterPro"/>
</dbReference>
<comment type="cofactor">
    <cofactor evidence="1 12 14">
        <name>FMN</name>
        <dbReference type="ChEBI" id="CHEBI:58210"/>
    </cofactor>
</comment>
<dbReference type="GO" id="GO:0000049">
    <property type="term" value="F:tRNA binding"/>
    <property type="evidence" value="ECO:0007669"/>
    <property type="project" value="UniProtKB-KW"/>
</dbReference>